<dbReference type="OrthoDB" id="9795666at2"/>
<dbReference type="RefSeq" id="WP_068824165.1">
    <property type="nucleotide sequence ID" value="NZ_CP014224.1"/>
</dbReference>
<evidence type="ECO:0000256" key="2">
    <source>
        <dbReference type="ARBA" id="ARBA00023015"/>
    </source>
</evidence>
<dbReference type="GO" id="GO:0016987">
    <property type="term" value="F:sigma factor activity"/>
    <property type="evidence" value="ECO:0007669"/>
    <property type="project" value="UniProtKB-KW"/>
</dbReference>
<protein>
    <recommendedName>
        <fullName evidence="9">RNA polymerase subunit sigma-70</fullName>
    </recommendedName>
</protein>
<dbReference type="InterPro" id="IPR007627">
    <property type="entry name" value="RNA_pol_sigma70_r2"/>
</dbReference>
<feature type="domain" description="RNA polymerase sigma factor 70 region 4 type 2" evidence="6">
    <location>
        <begin position="99"/>
        <end position="150"/>
    </location>
</feature>
<sequence length="186" mass="21935">MDTNKIWDLYAIDLKKFILSKTKNITLTEDILQEVFIKIHTKKNTLKNQSNIKSWIFTIANNTMLDEFKKQSKVIAEESPEQHVLEKNEDFNHHKPEDCLLPLILRLPKKYRDVLFLSTIKNLKQLHISEELNISLPATKSRILRGRELLKHEYMDCCDYTLDENGHLKGENKNFDECKVCRPQPL</sequence>
<dbReference type="SUPFAM" id="SSF88946">
    <property type="entry name" value="Sigma2 domain of RNA polymerase sigma factors"/>
    <property type="match status" value="1"/>
</dbReference>
<accession>A0A1B1Y2R9</accession>
<dbReference type="EMBL" id="CP014224">
    <property type="protein sequence ID" value="ANW95061.1"/>
    <property type="molecule type" value="Genomic_DNA"/>
</dbReference>
<comment type="similarity">
    <text evidence="1">Belongs to the sigma-70 factor family. ECF subfamily.</text>
</comment>
<organism evidence="7 8">
    <name type="scientific">Wenyingzhuangia fucanilytica</name>
    <dbReference type="NCBI Taxonomy" id="1790137"/>
    <lineage>
        <taxon>Bacteria</taxon>
        <taxon>Pseudomonadati</taxon>
        <taxon>Bacteroidota</taxon>
        <taxon>Flavobacteriia</taxon>
        <taxon>Flavobacteriales</taxon>
        <taxon>Flavobacteriaceae</taxon>
        <taxon>Wenyingzhuangia</taxon>
    </lineage>
</organism>
<dbReference type="Gene3D" id="1.10.1740.10">
    <property type="match status" value="1"/>
</dbReference>
<reference evidence="7 8" key="1">
    <citation type="submission" date="2016-02" db="EMBL/GenBank/DDBJ databases">
        <authorList>
            <person name="Wen L."/>
            <person name="He K."/>
            <person name="Yang H."/>
        </authorList>
    </citation>
    <scope>NUCLEOTIDE SEQUENCE [LARGE SCALE GENOMIC DNA]</scope>
    <source>
        <strain evidence="7 8">CZ1127</strain>
    </source>
</reference>
<dbReference type="InterPro" id="IPR039425">
    <property type="entry name" value="RNA_pol_sigma-70-like"/>
</dbReference>
<keyword evidence="4" id="KW-0804">Transcription</keyword>
<evidence type="ECO:0000313" key="7">
    <source>
        <dbReference type="EMBL" id="ANW95061.1"/>
    </source>
</evidence>
<dbReference type="AlphaFoldDB" id="A0A1B1Y2R9"/>
<dbReference type="InterPro" id="IPR013249">
    <property type="entry name" value="RNA_pol_sigma70_r4_t2"/>
</dbReference>
<dbReference type="KEGG" id="wfu:AXE80_01565"/>
<proteinExistence type="inferred from homology"/>
<dbReference type="InterPro" id="IPR014284">
    <property type="entry name" value="RNA_pol_sigma-70_dom"/>
</dbReference>
<evidence type="ECO:0000256" key="1">
    <source>
        <dbReference type="ARBA" id="ARBA00010641"/>
    </source>
</evidence>
<evidence type="ECO:0000259" key="6">
    <source>
        <dbReference type="Pfam" id="PF08281"/>
    </source>
</evidence>
<dbReference type="InterPro" id="IPR036388">
    <property type="entry name" value="WH-like_DNA-bd_sf"/>
</dbReference>
<keyword evidence="2" id="KW-0805">Transcription regulation</keyword>
<gene>
    <name evidence="7" type="ORF">AXE80_01565</name>
</gene>
<dbReference type="SUPFAM" id="SSF88659">
    <property type="entry name" value="Sigma3 and sigma4 domains of RNA polymerase sigma factors"/>
    <property type="match status" value="1"/>
</dbReference>
<dbReference type="NCBIfam" id="TIGR02937">
    <property type="entry name" value="sigma70-ECF"/>
    <property type="match status" value="1"/>
</dbReference>
<evidence type="ECO:0008006" key="9">
    <source>
        <dbReference type="Google" id="ProtNLM"/>
    </source>
</evidence>
<evidence type="ECO:0000256" key="4">
    <source>
        <dbReference type="ARBA" id="ARBA00023163"/>
    </source>
</evidence>
<dbReference type="InterPro" id="IPR013325">
    <property type="entry name" value="RNA_pol_sigma_r2"/>
</dbReference>
<feature type="domain" description="RNA polymerase sigma-70 region 2" evidence="5">
    <location>
        <begin position="10"/>
        <end position="73"/>
    </location>
</feature>
<evidence type="ECO:0000256" key="3">
    <source>
        <dbReference type="ARBA" id="ARBA00023082"/>
    </source>
</evidence>
<dbReference type="GO" id="GO:0003677">
    <property type="term" value="F:DNA binding"/>
    <property type="evidence" value="ECO:0007669"/>
    <property type="project" value="InterPro"/>
</dbReference>
<dbReference type="STRING" id="1790137.AXE80_01565"/>
<keyword evidence="3" id="KW-0731">Sigma factor</keyword>
<evidence type="ECO:0000259" key="5">
    <source>
        <dbReference type="Pfam" id="PF04542"/>
    </source>
</evidence>
<evidence type="ECO:0000313" key="8">
    <source>
        <dbReference type="Proteomes" id="UP000092967"/>
    </source>
</evidence>
<dbReference type="Proteomes" id="UP000092967">
    <property type="component" value="Chromosome"/>
</dbReference>
<dbReference type="Pfam" id="PF04542">
    <property type="entry name" value="Sigma70_r2"/>
    <property type="match status" value="1"/>
</dbReference>
<keyword evidence="8" id="KW-1185">Reference proteome</keyword>
<dbReference type="Pfam" id="PF08281">
    <property type="entry name" value="Sigma70_r4_2"/>
    <property type="match status" value="1"/>
</dbReference>
<dbReference type="PANTHER" id="PTHR43133:SF62">
    <property type="entry name" value="RNA POLYMERASE SIGMA FACTOR SIGZ"/>
    <property type="match status" value="1"/>
</dbReference>
<dbReference type="PANTHER" id="PTHR43133">
    <property type="entry name" value="RNA POLYMERASE ECF-TYPE SIGMA FACTO"/>
    <property type="match status" value="1"/>
</dbReference>
<dbReference type="GO" id="GO:0006352">
    <property type="term" value="P:DNA-templated transcription initiation"/>
    <property type="evidence" value="ECO:0007669"/>
    <property type="project" value="InterPro"/>
</dbReference>
<dbReference type="InterPro" id="IPR013324">
    <property type="entry name" value="RNA_pol_sigma_r3/r4-like"/>
</dbReference>
<name>A0A1B1Y2R9_9FLAO</name>
<dbReference type="Gene3D" id="1.10.10.10">
    <property type="entry name" value="Winged helix-like DNA-binding domain superfamily/Winged helix DNA-binding domain"/>
    <property type="match status" value="1"/>
</dbReference>